<evidence type="ECO:0000256" key="7">
    <source>
        <dbReference type="SAM" id="Phobius"/>
    </source>
</evidence>
<comment type="similarity">
    <text evidence="2">Belongs to the archaeal/bacterial/fungal opsin family.</text>
</comment>
<accession>U7QMF4</accession>
<evidence type="ECO:0000256" key="3">
    <source>
        <dbReference type="ARBA" id="ARBA00022692"/>
    </source>
</evidence>
<comment type="caution">
    <text evidence="8">The sequence shown here is derived from an EMBL/GenBank/DDBJ whole genome shotgun (WGS) entry which is preliminary data.</text>
</comment>
<evidence type="ECO:0000256" key="6">
    <source>
        <dbReference type="SAM" id="MobiDB-lite"/>
    </source>
</evidence>
<feature type="transmembrane region" description="Helical" evidence="7">
    <location>
        <begin position="218"/>
        <end position="242"/>
    </location>
</feature>
<evidence type="ECO:0000256" key="4">
    <source>
        <dbReference type="ARBA" id="ARBA00022989"/>
    </source>
</evidence>
<dbReference type="SMART" id="SM01021">
    <property type="entry name" value="Bac_rhodopsin"/>
    <property type="match status" value="1"/>
</dbReference>
<dbReference type="SUPFAM" id="SSF81321">
    <property type="entry name" value="Family A G protein-coupled receptor-like"/>
    <property type="match status" value="1"/>
</dbReference>
<dbReference type="GO" id="GO:0016020">
    <property type="term" value="C:membrane"/>
    <property type="evidence" value="ECO:0007669"/>
    <property type="project" value="UniProtKB-SubCell"/>
</dbReference>
<reference evidence="8 9" key="1">
    <citation type="journal article" date="2013" name="Front. Microbiol.">
        <title>Comparative genomic analyses of the cyanobacterium, Lyngbya aestuarii BL J, a powerful hydrogen producer.</title>
        <authorList>
            <person name="Kothari A."/>
            <person name="Vaughn M."/>
            <person name="Garcia-Pichel F."/>
        </authorList>
    </citation>
    <scope>NUCLEOTIDE SEQUENCE [LARGE SCALE GENOMIC DNA]</scope>
    <source>
        <strain evidence="8 9">BL J</strain>
    </source>
</reference>
<evidence type="ECO:0000256" key="1">
    <source>
        <dbReference type="ARBA" id="ARBA00004141"/>
    </source>
</evidence>
<protein>
    <submittedName>
        <fullName evidence="8">Putative membrane protein</fullName>
    </submittedName>
</protein>
<comment type="subcellular location">
    <subcellularLocation>
        <location evidence="1">Membrane</location>
        <topology evidence="1">Multi-pass membrane protein</topology>
    </subcellularLocation>
</comment>
<evidence type="ECO:0000256" key="2">
    <source>
        <dbReference type="ARBA" id="ARBA00008130"/>
    </source>
</evidence>
<sequence length="310" mass="35500">MISHLDSFMNLFSYLSQIPQGEIPEGLNLENLLTYSPLQHQLISHLLVLGVSAQAVGFIYFTATRQRCAPRYRPSSVLSAVVMVSAFLILTWQLIGWSQAFAFDGEVWSLTDTTFSNGYRYLNWSIDVPCLLTQMLFIIDISPGQFTKTRRRFVIAGLLMIYTGYIGQYYEVTNTPAFLIWGAVSTVFYIYILYLVGNLIFRSRGDLPRKAYNTMGTVWWLIIIAWTLYPLAYLMPFFWQLFPELGAWSVVIRQFLYTMADVFSKVVYGVLLTSIAQTRSAADRYEPALEAQPGSNGNYQPEYVESNQQR</sequence>
<evidence type="ECO:0000313" key="8">
    <source>
        <dbReference type="EMBL" id="ERT09063.1"/>
    </source>
</evidence>
<feature type="transmembrane region" description="Helical" evidence="7">
    <location>
        <begin position="42"/>
        <end position="63"/>
    </location>
</feature>
<evidence type="ECO:0000313" key="9">
    <source>
        <dbReference type="Proteomes" id="UP000017127"/>
    </source>
</evidence>
<dbReference type="PRINTS" id="PR00251">
    <property type="entry name" value="BACTRLOPSIN"/>
</dbReference>
<keyword evidence="9" id="KW-1185">Reference proteome</keyword>
<gene>
    <name evidence="8" type="ORF">M595_0945</name>
</gene>
<feature type="region of interest" description="Disordered" evidence="6">
    <location>
        <begin position="289"/>
        <end position="310"/>
    </location>
</feature>
<proteinExistence type="inferred from homology"/>
<feature type="transmembrane region" description="Helical" evidence="7">
    <location>
        <begin position="121"/>
        <end position="141"/>
    </location>
</feature>
<dbReference type="Gene3D" id="1.20.1070.10">
    <property type="entry name" value="Rhodopsin 7-helix transmembrane proteins"/>
    <property type="match status" value="1"/>
</dbReference>
<feature type="transmembrane region" description="Helical" evidence="7">
    <location>
        <begin position="75"/>
        <end position="95"/>
    </location>
</feature>
<evidence type="ECO:0000256" key="5">
    <source>
        <dbReference type="ARBA" id="ARBA00023136"/>
    </source>
</evidence>
<dbReference type="EMBL" id="AUZM01000006">
    <property type="protein sequence ID" value="ERT09063.1"/>
    <property type="molecule type" value="Genomic_DNA"/>
</dbReference>
<organism evidence="8 9">
    <name type="scientific">Lyngbya aestuarii BL J</name>
    <dbReference type="NCBI Taxonomy" id="1348334"/>
    <lineage>
        <taxon>Bacteria</taxon>
        <taxon>Bacillati</taxon>
        <taxon>Cyanobacteriota</taxon>
        <taxon>Cyanophyceae</taxon>
        <taxon>Oscillatoriophycideae</taxon>
        <taxon>Oscillatoriales</taxon>
        <taxon>Microcoleaceae</taxon>
        <taxon>Lyngbya</taxon>
    </lineage>
</organism>
<name>U7QMF4_9CYAN</name>
<feature type="compositionally biased region" description="Polar residues" evidence="6">
    <location>
        <begin position="293"/>
        <end position="310"/>
    </location>
</feature>
<feature type="transmembrane region" description="Helical" evidence="7">
    <location>
        <begin position="176"/>
        <end position="197"/>
    </location>
</feature>
<dbReference type="PATRIC" id="fig|1348334.3.peg.922"/>
<dbReference type="Pfam" id="PF01036">
    <property type="entry name" value="Bac_rhodopsin"/>
    <property type="match status" value="1"/>
</dbReference>
<keyword evidence="4 7" id="KW-1133">Transmembrane helix</keyword>
<keyword evidence="3 7" id="KW-0812">Transmembrane</keyword>
<dbReference type="Proteomes" id="UP000017127">
    <property type="component" value="Unassembled WGS sequence"/>
</dbReference>
<dbReference type="AlphaFoldDB" id="U7QMF4"/>
<dbReference type="InterPro" id="IPR001425">
    <property type="entry name" value="Arc/bac/fun_rhodopsins"/>
</dbReference>
<keyword evidence="5 7" id="KW-0472">Membrane</keyword>
<feature type="transmembrane region" description="Helical" evidence="7">
    <location>
        <begin position="254"/>
        <end position="276"/>
    </location>
</feature>
<feature type="transmembrane region" description="Helical" evidence="7">
    <location>
        <begin position="153"/>
        <end position="170"/>
    </location>
</feature>